<keyword evidence="2" id="KW-1185">Reference proteome</keyword>
<protein>
    <recommendedName>
        <fullName evidence="3">CCHC-type domain-containing protein</fullName>
    </recommendedName>
</protein>
<evidence type="ECO:0008006" key="3">
    <source>
        <dbReference type="Google" id="ProtNLM"/>
    </source>
</evidence>
<name>A0A5C3M188_9AGAR</name>
<dbReference type="OrthoDB" id="2692435at2759"/>
<organism evidence="1 2">
    <name type="scientific">Crucibulum laeve</name>
    <dbReference type="NCBI Taxonomy" id="68775"/>
    <lineage>
        <taxon>Eukaryota</taxon>
        <taxon>Fungi</taxon>
        <taxon>Dikarya</taxon>
        <taxon>Basidiomycota</taxon>
        <taxon>Agaricomycotina</taxon>
        <taxon>Agaricomycetes</taxon>
        <taxon>Agaricomycetidae</taxon>
        <taxon>Agaricales</taxon>
        <taxon>Agaricineae</taxon>
        <taxon>Nidulariaceae</taxon>
        <taxon>Crucibulum</taxon>
    </lineage>
</organism>
<proteinExistence type="predicted"/>
<dbReference type="EMBL" id="ML213603">
    <property type="protein sequence ID" value="TFK38537.1"/>
    <property type="molecule type" value="Genomic_DNA"/>
</dbReference>
<accession>A0A5C3M188</accession>
<reference evidence="1 2" key="1">
    <citation type="journal article" date="2019" name="Nat. Ecol. Evol.">
        <title>Megaphylogeny resolves global patterns of mushroom evolution.</title>
        <authorList>
            <person name="Varga T."/>
            <person name="Krizsan K."/>
            <person name="Foldi C."/>
            <person name="Dima B."/>
            <person name="Sanchez-Garcia M."/>
            <person name="Sanchez-Ramirez S."/>
            <person name="Szollosi G.J."/>
            <person name="Szarkandi J.G."/>
            <person name="Papp V."/>
            <person name="Albert L."/>
            <person name="Andreopoulos W."/>
            <person name="Angelini C."/>
            <person name="Antonin V."/>
            <person name="Barry K.W."/>
            <person name="Bougher N.L."/>
            <person name="Buchanan P."/>
            <person name="Buyck B."/>
            <person name="Bense V."/>
            <person name="Catcheside P."/>
            <person name="Chovatia M."/>
            <person name="Cooper J."/>
            <person name="Damon W."/>
            <person name="Desjardin D."/>
            <person name="Finy P."/>
            <person name="Geml J."/>
            <person name="Haridas S."/>
            <person name="Hughes K."/>
            <person name="Justo A."/>
            <person name="Karasinski D."/>
            <person name="Kautmanova I."/>
            <person name="Kiss B."/>
            <person name="Kocsube S."/>
            <person name="Kotiranta H."/>
            <person name="LaButti K.M."/>
            <person name="Lechner B.E."/>
            <person name="Liimatainen K."/>
            <person name="Lipzen A."/>
            <person name="Lukacs Z."/>
            <person name="Mihaltcheva S."/>
            <person name="Morgado L.N."/>
            <person name="Niskanen T."/>
            <person name="Noordeloos M.E."/>
            <person name="Ohm R.A."/>
            <person name="Ortiz-Santana B."/>
            <person name="Ovrebo C."/>
            <person name="Racz N."/>
            <person name="Riley R."/>
            <person name="Savchenko A."/>
            <person name="Shiryaev A."/>
            <person name="Soop K."/>
            <person name="Spirin V."/>
            <person name="Szebenyi C."/>
            <person name="Tomsovsky M."/>
            <person name="Tulloss R.E."/>
            <person name="Uehling J."/>
            <person name="Grigoriev I.V."/>
            <person name="Vagvolgyi C."/>
            <person name="Papp T."/>
            <person name="Martin F.M."/>
            <person name="Miettinen O."/>
            <person name="Hibbett D.S."/>
            <person name="Nagy L.G."/>
        </authorList>
    </citation>
    <scope>NUCLEOTIDE SEQUENCE [LARGE SCALE GENOMIC DNA]</scope>
    <source>
        <strain evidence="1 2">CBS 166.37</strain>
    </source>
</reference>
<dbReference type="STRING" id="68775.A0A5C3M188"/>
<gene>
    <name evidence="1" type="ORF">BDQ12DRAFT_577994</name>
</gene>
<sequence>QCENCKKKGHLKGDCFAKGGGKENEAPDWWKKKTKSANVADKNESDNKNYAFLVYGLSLDINKPNNSPPNDNIENHGIIIDCGASSHFLPDRSKLLNYQEIPPEPV</sequence>
<evidence type="ECO:0000313" key="1">
    <source>
        <dbReference type="EMBL" id="TFK38537.1"/>
    </source>
</evidence>
<evidence type="ECO:0000313" key="2">
    <source>
        <dbReference type="Proteomes" id="UP000308652"/>
    </source>
</evidence>
<dbReference type="Proteomes" id="UP000308652">
    <property type="component" value="Unassembled WGS sequence"/>
</dbReference>
<feature type="non-terminal residue" evidence="1">
    <location>
        <position position="1"/>
    </location>
</feature>
<dbReference type="AlphaFoldDB" id="A0A5C3M188"/>
<feature type="non-terminal residue" evidence="1">
    <location>
        <position position="106"/>
    </location>
</feature>